<name>A0ABR5N604_BRECH</name>
<dbReference type="RefSeq" id="WP_055745134.1">
    <property type="nucleotide sequence ID" value="NZ_LJJB01000010.1"/>
</dbReference>
<gene>
    <name evidence="1" type="ORF">AN963_13745</name>
</gene>
<organism evidence="1 2">
    <name type="scientific">Brevibacillus choshinensis</name>
    <dbReference type="NCBI Taxonomy" id="54911"/>
    <lineage>
        <taxon>Bacteria</taxon>
        <taxon>Bacillati</taxon>
        <taxon>Bacillota</taxon>
        <taxon>Bacilli</taxon>
        <taxon>Bacillales</taxon>
        <taxon>Paenibacillaceae</taxon>
        <taxon>Brevibacillus</taxon>
    </lineage>
</organism>
<reference evidence="1 2" key="1">
    <citation type="submission" date="2015-09" db="EMBL/GenBank/DDBJ databases">
        <title>Genome sequencing project for genomic taxonomy and phylogenomics of Bacillus-like bacteria.</title>
        <authorList>
            <person name="Liu B."/>
            <person name="Wang J."/>
            <person name="Zhu Y."/>
            <person name="Liu G."/>
            <person name="Chen Q."/>
            <person name="Chen Z."/>
            <person name="Lan J."/>
            <person name="Che J."/>
            <person name="Ge C."/>
            <person name="Shi H."/>
            <person name="Pan Z."/>
            <person name="Liu X."/>
        </authorList>
    </citation>
    <scope>NUCLEOTIDE SEQUENCE [LARGE SCALE GENOMIC DNA]</scope>
    <source>
        <strain evidence="1 2">DSM 8552</strain>
    </source>
</reference>
<dbReference type="EMBL" id="LJJB01000010">
    <property type="protein sequence ID" value="KQL46060.1"/>
    <property type="molecule type" value="Genomic_DNA"/>
</dbReference>
<dbReference type="Proteomes" id="UP000051063">
    <property type="component" value="Unassembled WGS sequence"/>
</dbReference>
<evidence type="ECO:0000313" key="2">
    <source>
        <dbReference type="Proteomes" id="UP000051063"/>
    </source>
</evidence>
<evidence type="ECO:0000313" key="1">
    <source>
        <dbReference type="EMBL" id="KQL46060.1"/>
    </source>
</evidence>
<accession>A0ABR5N604</accession>
<keyword evidence="2" id="KW-1185">Reference proteome</keyword>
<evidence type="ECO:0008006" key="3">
    <source>
        <dbReference type="Google" id="ProtNLM"/>
    </source>
</evidence>
<proteinExistence type="predicted"/>
<sequence>MHLSFAVIGPKLLVDDICEVLEEFPYIEPTKLIYDSEKHVRDLFQETMEVFDVYFFSGDVPFLITQDLIPTHACSVFIPFDGAELYKVILQIYRHYHFFPIISFDGVPVKNLHEAFDEIEAPNANWYYKNMDGFQNSEELYEHHMALWQEGKAQVVATSIHSVYQRLKANHLPVFFIKSTKQLIRDTIDKALWMVKEQKKQLAQVTVLQFKIEPAVDGKQGREKEKGTLERFQKKITDFSKRLFASTTSADPGEYTLYTTRGIVEKVTKDFKSFPILKNGSGELGTINLGIGMGETVERALYNANRAVDFAIRNSGNSAYLIDDQMKVLGPLGTRNTLDYSLIDEQRGDFVSTSMRKLFSWLQLIQKNEVTTREISVGMNTGERNAARMVQKMKEKGIAEAIGSESMSQRGRPRPIYRIDLQRLAQEVKVRNNS</sequence>
<comment type="caution">
    <text evidence="1">The sequence shown here is derived from an EMBL/GenBank/DDBJ whole genome shotgun (WGS) entry which is preliminary data.</text>
</comment>
<protein>
    <recommendedName>
        <fullName evidence="3">Transcriptional regulator</fullName>
    </recommendedName>
</protein>